<gene>
    <name evidence="1" type="ORF">F4V73_07010</name>
</gene>
<dbReference type="RefSeq" id="WP_067361341.1">
    <property type="nucleotide sequence ID" value="NZ_BAAAFS010000001.1"/>
</dbReference>
<sequence>MSLLERLCHDADDLPYLSDPYRSVVAHLYQIINARAPVWPGQKPAARAGGITTFGLSHLLRSQGKFHLTVITQEIEALIRLYEPRLQQVTVCTGLQAYQQHQVSFEITARLIDALGGGELSLQACLDFNTGQMISSGDSHA</sequence>
<comment type="caution">
    <text evidence="1">The sequence shown here is derived from an EMBL/GenBank/DDBJ whole genome shotgun (WGS) entry which is preliminary data.</text>
</comment>
<dbReference type="SUPFAM" id="SSF160719">
    <property type="entry name" value="gpW/gp25-like"/>
    <property type="match status" value="1"/>
</dbReference>
<dbReference type="OrthoDB" id="6401544at2"/>
<name>A0A5M9R9E8_9GAMM</name>
<protein>
    <recommendedName>
        <fullName evidence="3">Type VI secretion system baseplate subunit TssE</fullName>
    </recommendedName>
</protein>
<organism evidence="1 2">
    <name type="scientific">Morganella psychrotolerans</name>
    <dbReference type="NCBI Taxonomy" id="368603"/>
    <lineage>
        <taxon>Bacteria</taxon>
        <taxon>Pseudomonadati</taxon>
        <taxon>Pseudomonadota</taxon>
        <taxon>Gammaproteobacteria</taxon>
        <taxon>Enterobacterales</taxon>
        <taxon>Morganellaceae</taxon>
        <taxon>Morganella</taxon>
    </lineage>
</organism>
<evidence type="ECO:0008006" key="3">
    <source>
        <dbReference type="Google" id="ProtNLM"/>
    </source>
</evidence>
<dbReference type="Proteomes" id="UP000322181">
    <property type="component" value="Unassembled WGS sequence"/>
</dbReference>
<evidence type="ECO:0000313" key="1">
    <source>
        <dbReference type="EMBL" id="KAA8717584.1"/>
    </source>
</evidence>
<accession>A0A5M9R9E8</accession>
<proteinExistence type="predicted"/>
<dbReference type="AlphaFoldDB" id="A0A5M9R9E8"/>
<dbReference type="EMBL" id="VXKB01000001">
    <property type="protein sequence ID" value="KAA8717584.1"/>
    <property type="molecule type" value="Genomic_DNA"/>
</dbReference>
<evidence type="ECO:0000313" key="2">
    <source>
        <dbReference type="Proteomes" id="UP000322181"/>
    </source>
</evidence>
<reference evidence="1 2" key="1">
    <citation type="submission" date="2019-09" db="EMBL/GenBank/DDBJ databases">
        <title>Draft genome sequence of various Type strains from the CCUG.</title>
        <authorList>
            <person name="Pineiro-Iglesias B."/>
            <person name="Tunovic T."/>
            <person name="Unosson C."/>
            <person name="Inganas E."/>
            <person name="Ohlen M."/>
            <person name="Cardew S."/>
            <person name="Jensie-Markopoulos S."/>
            <person name="Salva-Serra F."/>
            <person name="Jaen-Luchoro D."/>
            <person name="Karlsson R."/>
            <person name="Svensson-Stadler L."/>
            <person name="Chun J."/>
            <person name="Moore E."/>
        </authorList>
    </citation>
    <scope>NUCLEOTIDE SEQUENCE [LARGE SCALE GENOMIC DNA]</scope>
    <source>
        <strain evidence="1 2">CCUG 53682T</strain>
    </source>
</reference>